<name>A0A6N6N742_9BACT</name>
<protein>
    <submittedName>
        <fullName evidence="3">Uncharacterized protein</fullName>
    </submittedName>
</protein>
<accession>A0A6N6N742</accession>
<reference evidence="3 4" key="1">
    <citation type="journal article" date="2017" name="Int. J. Syst. Evol. Microbiol.">
        <title>Desulfovibrio senegalensis sp. nov., a mesophilic sulfate reducer isolated from marine sediment.</title>
        <authorList>
            <person name="Thioye A."/>
            <person name="Gam Z.B.A."/>
            <person name="Mbengue M."/>
            <person name="Cayol J.L."/>
            <person name="Joseph-Bartoli M."/>
            <person name="Toure-Kane C."/>
            <person name="Labat M."/>
        </authorList>
    </citation>
    <scope>NUCLEOTIDE SEQUENCE [LARGE SCALE GENOMIC DNA]</scope>
    <source>
        <strain evidence="3 4">DSM 101509</strain>
    </source>
</reference>
<dbReference type="OrthoDB" id="5456782at2"/>
<keyword evidence="1" id="KW-0175">Coiled coil</keyword>
<feature type="coiled-coil region" evidence="1">
    <location>
        <begin position="55"/>
        <end position="82"/>
    </location>
</feature>
<proteinExistence type="predicted"/>
<evidence type="ECO:0000313" key="3">
    <source>
        <dbReference type="EMBL" id="KAB1442917.1"/>
    </source>
</evidence>
<keyword evidence="2" id="KW-1133">Transmembrane helix</keyword>
<gene>
    <name evidence="3" type="ORF">F8A88_01180</name>
</gene>
<dbReference type="EMBL" id="WAIE01000001">
    <property type="protein sequence ID" value="KAB1442917.1"/>
    <property type="molecule type" value="Genomic_DNA"/>
</dbReference>
<keyword evidence="4" id="KW-1185">Reference proteome</keyword>
<keyword evidence="2" id="KW-0812">Transmembrane</keyword>
<evidence type="ECO:0000313" key="4">
    <source>
        <dbReference type="Proteomes" id="UP000438699"/>
    </source>
</evidence>
<sequence>MSNSKYSVLFMRDDTDVKRYRLSPFWLRLFFFSQIFMLLCAGGGMYMGLRGWWQNAELLAQKKNLEQRLVDAEVRLERLGNMEKILQSYDPKELQALLSSASEETPVNQPSLDLRKIFSRVDTRQVGVENLQARISGSKASVSFELNNMQTTKSMAGVVDFAFVKKNGEEVTIKTNKNDLTFQIQRFKRIRTSFIMPNGVKKEDVFGIRLEIRDNDGTVIFSETYPLYNILA</sequence>
<organism evidence="3 4">
    <name type="scientific">Pseudodesulfovibrio senegalensis</name>
    <dbReference type="NCBI Taxonomy" id="1721087"/>
    <lineage>
        <taxon>Bacteria</taxon>
        <taxon>Pseudomonadati</taxon>
        <taxon>Thermodesulfobacteriota</taxon>
        <taxon>Desulfovibrionia</taxon>
        <taxon>Desulfovibrionales</taxon>
        <taxon>Desulfovibrionaceae</taxon>
    </lineage>
</organism>
<evidence type="ECO:0000256" key="1">
    <source>
        <dbReference type="SAM" id="Coils"/>
    </source>
</evidence>
<keyword evidence="2" id="KW-0472">Membrane</keyword>
<dbReference type="Proteomes" id="UP000438699">
    <property type="component" value="Unassembled WGS sequence"/>
</dbReference>
<feature type="transmembrane region" description="Helical" evidence="2">
    <location>
        <begin position="25"/>
        <end position="49"/>
    </location>
</feature>
<evidence type="ECO:0000256" key="2">
    <source>
        <dbReference type="SAM" id="Phobius"/>
    </source>
</evidence>
<dbReference type="AlphaFoldDB" id="A0A6N6N742"/>
<comment type="caution">
    <text evidence="3">The sequence shown here is derived from an EMBL/GenBank/DDBJ whole genome shotgun (WGS) entry which is preliminary data.</text>
</comment>
<dbReference type="RefSeq" id="WP_151149107.1">
    <property type="nucleotide sequence ID" value="NZ_WAIE01000001.1"/>
</dbReference>